<dbReference type="EMBL" id="JAODZU010000018">
    <property type="protein sequence ID" value="MDH0364229.1"/>
    <property type="molecule type" value="Genomic_DNA"/>
</dbReference>
<feature type="domain" description="HTH cro/C1-type" evidence="1">
    <location>
        <begin position="13"/>
        <end position="66"/>
    </location>
</feature>
<sequence length="111" mass="12027">MQEKNFASYGDRLREERIRIGLQQLDLADSCAVSRRTLSSWENGEAAPNAPALAVMAELGVDVLYVVTGQRADESEATLAPAERALLQAWRDSGDKGRALLSAAAEVLKPE</sequence>
<proteinExistence type="predicted"/>
<gene>
    <name evidence="2" type="ORF">N7330_14395</name>
</gene>
<organism evidence="2 3">
    <name type="scientific">Comamonas aquatica</name>
    <dbReference type="NCBI Taxonomy" id="225991"/>
    <lineage>
        <taxon>Bacteria</taxon>
        <taxon>Pseudomonadati</taxon>
        <taxon>Pseudomonadota</taxon>
        <taxon>Betaproteobacteria</taxon>
        <taxon>Burkholderiales</taxon>
        <taxon>Comamonadaceae</taxon>
        <taxon>Comamonas</taxon>
    </lineage>
</organism>
<dbReference type="Gene3D" id="1.10.260.40">
    <property type="entry name" value="lambda repressor-like DNA-binding domains"/>
    <property type="match status" value="1"/>
</dbReference>
<dbReference type="CDD" id="cd00093">
    <property type="entry name" value="HTH_XRE"/>
    <property type="match status" value="1"/>
</dbReference>
<dbReference type="Pfam" id="PF01381">
    <property type="entry name" value="HTH_3"/>
    <property type="match status" value="1"/>
</dbReference>
<protein>
    <submittedName>
        <fullName evidence="2">Helix-turn-helix domain-containing protein</fullName>
    </submittedName>
</protein>
<dbReference type="AlphaFoldDB" id="A0AA42HTY7"/>
<reference evidence="2" key="1">
    <citation type="submission" date="2022-09" db="EMBL/GenBank/DDBJ databases">
        <title>Intensive care unit water sources are persistently colonized with multi-drug resistant bacteria and are the site of extensive horizontal gene transfer of antibiotic resistance genes.</title>
        <authorList>
            <person name="Diorio-Toth L."/>
        </authorList>
    </citation>
    <scope>NUCLEOTIDE SEQUENCE</scope>
    <source>
        <strain evidence="2">GD04130</strain>
    </source>
</reference>
<dbReference type="Proteomes" id="UP001158297">
    <property type="component" value="Unassembled WGS sequence"/>
</dbReference>
<dbReference type="SMART" id="SM00530">
    <property type="entry name" value="HTH_XRE"/>
    <property type="match status" value="1"/>
</dbReference>
<evidence type="ECO:0000259" key="1">
    <source>
        <dbReference type="PROSITE" id="PS50943"/>
    </source>
</evidence>
<accession>A0AA42HTY7</accession>
<name>A0AA42HTY7_9BURK</name>
<dbReference type="RefSeq" id="WP_279860385.1">
    <property type="nucleotide sequence ID" value="NZ_JAODZU010000018.1"/>
</dbReference>
<comment type="caution">
    <text evidence="2">The sequence shown here is derived from an EMBL/GenBank/DDBJ whole genome shotgun (WGS) entry which is preliminary data.</text>
</comment>
<dbReference type="SUPFAM" id="SSF47413">
    <property type="entry name" value="lambda repressor-like DNA-binding domains"/>
    <property type="match status" value="1"/>
</dbReference>
<evidence type="ECO:0000313" key="3">
    <source>
        <dbReference type="Proteomes" id="UP001158297"/>
    </source>
</evidence>
<dbReference type="GO" id="GO:0003677">
    <property type="term" value="F:DNA binding"/>
    <property type="evidence" value="ECO:0007669"/>
    <property type="project" value="InterPro"/>
</dbReference>
<dbReference type="InterPro" id="IPR001387">
    <property type="entry name" value="Cro/C1-type_HTH"/>
</dbReference>
<dbReference type="InterPro" id="IPR010982">
    <property type="entry name" value="Lambda_DNA-bd_dom_sf"/>
</dbReference>
<evidence type="ECO:0000313" key="2">
    <source>
        <dbReference type="EMBL" id="MDH0364229.1"/>
    </source>
</evidence>
<dbReference type="PROSITE" id="PS50943">
    <property type="entry name" value="HTH_CROC1"/>
    <property type="match status" value="1"/>
</dbReference>